<dbReference type="InterPro" id="IPR043504">
    <property type="entry name" value="Peptidase_S1_PA_chymotrypsin"/>
</dbReference>
<dbReference type="SMART" id="SM00020">
    <property type="entry name" value="Tryp_SPc"/>
    <property type="match status" value="1"/>
</dbReference>
<dbReference type="InterPro" id="IPR018114">
    <property type="entry name" value="TRYPSIN_HIS"/>
</dbReference>
<dbReference type="InterPro" id="IPR009003">
    <property type="entry name" value="Peptidase_S1_PA"/>
</dbReference>
<dbReference type="FunFam" id="2.40.10.10:FF:000068">
    <property type="entry name" value="transmembrane protease serine 2"/>
    <property type="match status" value="1"/>
</dbReference>
<keyword evidence="1" id="KW-1015">Disulfide bond</keyword>
<sequence>MYMYLFVIIVIVLVPNKGENKISKGRSIVNGYGRIVEAKQGEFPYHAALFTPINTSNVILCGGSLIQPRWILTAAHCLEQDGKRLSANKIKVALGSIYYNLRGARKYLIEKLVIHPAYFKSDGDPDIGLIKLKKNVSFDSNIKPILLHDDDNEILMGKEVYLSGFGIVNDFYKSPTKLRVALLHINSPEKCLLKQTDRSSLCCTSTIAEGKACKGDSGGPLIIIRNGHIYQVGITSHLAILPFCKISFNHSVYTKVSAYIKWIRNETKHNANS</sequence>
<name>A0A834MML9_RHYFE</name>
<dbReference type="CDD" id="cd00190">
    <property type="entry name" value="Tryp_SPc"/>
    <property type="match status" value="1"/>
</dbReference>
<dbReference type="SUPFAM" id="SSF50494">
    <property type="entry name" value="Trypsin-like serine proteases"/>
    <property type="match status" value="1"/>
</dbReference>
<dbReference type="GO" id="GO:0004252">
    <property type="term" value="F:serine-type endopeptidase activity"/>
    <property type="evidence" value="ECO:0007669"/>
    <property type="project" value="InterPro"/>
</dbReference>
<comment type="caution">
    <text evidence="5">The sequence shown here is derived from an EMBL/GenBank/DDBJ whole genome shotgun (WGS) entry which is preliminary data.</text>
</comment>
<dbReference type="PROSITE" id="PS50240">
    <property type="entry name" value="TRYPSIN_DOM"/>
    <property type="match status" value="1"/>
</dbReference>
<evidence type="ECO:0000256" key="3">
    <source>
        <dbReference type="SAM" id="SignalP"/>
    </source>
</evidence>
<protein>
    <recommendedName>
        <fullName evidence="4">Peptidase S1 domain-containing protein</fullName>
    </recommendedName>
</protein>
<evidence type="ECO:0000313" key="6">
    <source>
        <dbReference type="Proteomes" id="UP000625711"/>
    </source>
</evidence>
<dbReference type="PANTHER" id="PTHR24256">
    <property type="entry name" value="TRYPTASE-RELATED"/>
    <property type="match status" value="1"/>
</dbReference>
<dbReference type="Pfam" id="PF00089">
    <property type="entry name" value="Trypsin"/>
    <property type="match status" value="1"/>
</dbReference>
<feature type="chain" id="PRO_5032853652" description="Peptidase S1 domain-containing protein" evidence="3">
    <location>
        <begin position="19"/>
        <end position="273"/>
    </location>
</feature>
<proteinExistence type="inferred from homology"/>
<dbReference type="Gene3D" id="2.40.10.10">
    <property type="entry name" value="Trypsin-like serine proteases"/>
    <property type="match status" value="1"/>
</dbReference>
<dbReference type="OrthoDB" id="5597713at2759"/>
<organism evidence="5 6">
    <name type="scientific">Rhynchophorus ferrugineus</name>
    <name type="common">Red palm weevil</name>
    <name type="synonym">Curculio ferrugineus</name>
    <dbReference type="NCBI Taxonomy" id="354439"/>
    <lineage>
        <taxon>Eukaryota</taxon>
        <taxon>Metazoa</taxon>
        <taxon>Ecdysozoa</taxon>
        <taxon>Arthropoda</taxon>
        <taxon>Hexapoda</taxon>
        <taxon>Insecta</taxon>
        <taxon>Pterygota</taxon>
        <taxon>Neoptera</taxon>
        <taxon>Endopterygota</taxon>
        <taxon>Coleoptera</taxon>
        <taxon>Polyphaga</taxon>
        <taxon>Cucujiformia</taxon>
        <taxon>Curculionidae</taxon>
        <taxon>Dryophthorinae</taxon>
        <taxon>Rhynchophorus</taxon>
    </lineage>
</organism>
<evidence type="ECO:0000313" key="5">
    <source>
        <dbReference type="EMBL" id="KAF7286110.1"/>
    </source>
</evidence>
<gene>
    <name evidence="5" type="ORF">GWI33_007758</name>
</gene>
<dbReference type="AlphaFoldDB" id="A0A834MML9"/>
<keyword evidence="3" id="KW-0732">Signal</keyword>
<dbReference type="GO" id="GO:0006508">
    <property type="term" value="P:proteolysis"/>
    <property type="evidence" value="ECO:0007669"/>
    <property type="project" value="InterPro"/>
</dbReference>
<evidence type="ECO:0000256" key="2">
    <source>
        <dbReference type="ARBA" id="ARBA00024195"/>
    </source>
</evidence>
<keyword evidence="6" id="KW-1185">Reference proteome</keyword>
<reference evidence="5" key="1">
    <citation type="submission" date="2020-08" db="EMBL/GenBank/DDBJ databases">
        <title>Genome sequencing and assembly of the red palm weevil Rhynchophorus ferrugineus.</title>
        <authorList>
            <person name="Dias G.B."/>
            <person name="Bergman C.M."/>
            <person name="Manee M."/>
        </authorList>
    </citation>
    <scope>NUCLEOTIDE SEQUENCE</scope>
    <source>
        <strain evidence="5">AA-2017</strain>
        <tissue evidence="5">Whole larva</tissue>
    </source>
</reference>
<dbReference type="InterPro" id="IPR051487">
    <property type="entry name" value="Ser/Thr_Proteases_Immune/Dev"/>
</dbReference>
<comment type="similarity">
    <text evidence="2">Belongs to the peptidase S1 family. CLIP subfamily.</text>
</comment>
<dbReference type="PRINTS" id="PR00722">
    <property type="entry name" value="CHYMOTRYPSIN"/>
</dbReference>
<dbReference type="InterPro" id="IPR001314">
    <property type="entry name" value="Peptidase_S1A"/>
</dbReference>
<evidence type="ECO:0000259" key="4">
    <source>
        <dbReference type="PROSITE" id="PS50240"/>
    </source>
</evidence>
<dbReference type="Proteomes" id="UP000625711">
    <property type="component" value="Unassembled WGS sequence"/>
</dbReference>
<accession>A0A834MML9</accession>
<dbReference type="PROSITE" id="PS00134">
    <property type="entry name" value="TRYPSIN_HIS"/>
    <property type="match status" value="1"/>
</dbReference>
<dbReference type="EMBL" id="JAACXV010000037">
    <property type="protein sequence ID" value="KAF7286110.1"/>
    <property type="molecule type" value="Genomic_DNA"/>
</dbReference>
<feature type="signal peptide" evidence="3">
    <location>
        <begin position="1"/>
        <end position="18"/>
    </location>
</feature>
<evidence type="ECO:0000256" key="1">
    <source>
        <dbReference type="ARBA" id="ARBA00023157"/>
    </source>
</evidence>
<feature type="domain" description="Peptidase S1" evidence="4">
    <location>
        <begin position="28"/>
        <end position="268"/>
    </location>
</feature>
<dbReference type="InterPro" id="IPR001254">
    <property type="entry name" value="Trypsin_dom"/>
</dbReference>